<dbReference type="Proteomes" id="UP000270856">
    <property type="component" value="Unassembled WGS sequence"/>
</dbReference>
<dbReference type="InterPro" id="IPR033452">
    <property type="entry name" value="GH30_C"/>
</dbReference>
<evidence type="ECO:0000256" key="3">
    <source>
        <dbReference type="ARBA" id="ARBA00022801"/>
    </source>
</evidence>
<organism evidence="7 8">
    <name type="scientific">Aureibaculum marinum</name>
    <dbReference type="NCBI Taxonomy" id="2487930"/>
    <lineage>
        <taxon>Bacteria</taxon>
        <taxon>Pseudomonadati</taxon>
        <taxon>Bacteroidota</taxon>
        <taxon>Flavobacteriia</taxon>
        <taxon>Flavobacteriales</taxon>
        <taxon>Flavobacteriaceae</taxon>
        <taxon>Aureibaculum</taxon>
    </lineage>
</organism>
<keyword evidence="2" id="KW-0732">Signal</keyword>
<dbReference type="SUPFAM" id="SSF51445">
    <property type="entry name" value="(Trans)glycosidases"/>
    <property type="match status" value="1"/>
</dbReference>
<evidence type="ECO:0000313" key="7">
    <source>
        <dbReference type="EMBL" id="RPD94575.1"/>
    </source>
</evidence>
<keyword evidence="8" id="KW-1185">Reference proteome</keyword>
<feature type="domain" description="Glycosyl hydrolase family 30 beta sandwich" evidence="6">
    <location>
        <begin position="507"/>
        <end position="568"/>
    </location>
</feature>
<keyword evidence="4" id="KW-0326">Glycosidase</keyword>
<name>A0A3N4NGL4_9FLAO</name>
<evidence type="ECO:0000259" key="6">
    <source>
        <dbReference type="Pfam" id="PF17189"/>
    </source>
</evidence>
<dbReference type="InterPro" id="IPR001139">
    <property type="entry name" value="Glyco_hydro_30"/>
</dbReference>
<comment type="similarity">
    <text evidence="1 4">Belongs to the glycosyl hydrolase 30 family.</text>
</comment>
<protein>
    <submittedName>
        <fullName evidence="7">Glycosyl hydrolase family 30</fullName>
    </submittedName>
</protein>
<dbReference type="EMBL" id="RPFJ01000016">
    <property type="protein sequence ID" value="RPD94575.1"/>
    <property type="molecule type" value="Genomic_DNA"/>
</dbReference>
<feature type="domain" description="Glycosyl hydrolase family 30 TIM-barrel" evidence="5">
    <location>
        <begin position="124"/>
        <end position="504"/>
    </location>
</feature>
<sequence>MNYQRKFNGIIKLTDNLILRPEQKMRILTVEKKRQKKTFNFQSYLKNSIVTKISWLSLMVMSSLILSCTSKKENQNYSIDVYQTSQAGDNLKLITNTEAKTTSKEIKQVTLELLPNEQFQKYYGFGASFTESSAWNLATIPLEARKEVLTKLFSPTEGAGFSLTRTHINSSDYSNNHYTYVEEGDEDLSTFSIHEDLKGFTGDENDQVRGIELIDPNYDLIPMILEASNIPDANFKIIASPWSPPSWMKTGETSKMTNGTLLPKYYDLWAKYLSKYVSAYAEKGIDIWAITPQNEPLHYHDARWDSNGFTPEQGRDFLRDYLGPQLVKDGHLNLDDLDSGLHVLIYDHNKSTLNDYVTPTYQDPEASKYAWGTAFHWYANSELKANNYYAEELTKLRETWPDKGMIHSESSIDIDADDPIGQYWRESTDYAGTFIPFETYAYDIITDLNHGTQGYVEWCIILSNQGQPNPYDNFNSAPVLINPTTDDVIYTPLYYLLSHFSKFIRPDAHRIGLNGEDVEGLIYTAAKNTDGSIAIVVYNNNEEPYRLAIAIEADSYTTQIAPKAMQTILLRTKTNLTN</sequence>
<dbReference type="GO" id="GO:0016020">
    <property type="term" value="C:membrane"/>
    <property type="evidence" value="ECO:0007669"/>
    <property type="project" value="GOC"/>
</dbReference>
<dbReference type="PANTHER" id="PTHR11069:SF23">
    <property type="entry name" value="LYSOSOMAL ACID GLUCOSYLCERAMIDASE"/>
    <property type="match status" value="1"/>
</dbReference>
<evidence type="ECO:0000256" key="1">
    <source>
        <dbReference type="ARBA" id="ARBA00005382"/>
    </source>
</evidence>
<reference evidence="7 8" key="1">
    <citation type="submission" date="2018-11" db="EMBL/GenBank/DDBJ databases">
        <title>Aureibaculum marinum gen. nov., sp. nov., a member of the family Flavobacteriaceae isolated from the Bohai Sea.</title>
        <authorList>
            <person name="Ji X."/>
        </authorList>
    </citation>
    <scope>NUCLEOTIDE SEQUENCE [LARGE SCALE GENOMIC DNA]</scope>
    <source>
        <strain evidence="7 8">BH-SD17</strain>
    </source>
</reference>
<dbReference type="Gene3D" id="3.20.20.80">
    <property type="entry name" value="Glycosidases"/>
    <property type="match status" value="1"/>
</dbReference>
<evidence type="ECO:0000259" key="5">
    <source>
        <dbReference type="Pfam" id="PF02055"/>
    </source>
</evidence>
<dbReference type="AlphaFoldDB" id="A0A3N4NGL4"/>
<keyword evidence="3 4" id="KW-0378">Hydrolase</keyword>
<gene>
    <name evidence="7" type="ORF">EGM88_11735</name>
</gene>
<comment type="caution">
    <text evidence="7">The sequence shown here is derived from an EMBL/GenBank/DDBJ whole genome shotgun (WGS) entry which is preliminary data.</text>
</comment>
<dbReference type="InterPro" id="IPR033453">
    <property type="entry name" value="Glyco_hydro_30_TIM-barrel"/>
</dbReference>
<dbReference type="Pfam" id="PF02055">
    <property type="entry name" value="Glyco_hydro_30"/>
    <property type="match status" value="1"/>
</dbReference>
<evidence type="ECO:0000313" key="8">
    <source>
        <dbReference type="Proteomes" id="UP000270856"/>
    </source>
</evidence>
<proteinExistence type="inferred from homology"/>
<dbReference type="GO" id="GO:0006680">
    <property type="term" value="P:glucosylceramide catabolic process"/>
    <property type="evidence" value="ECO:0007669"/>
    <property type="project" value="TreeGrafter"/>
</dbReference>
<evidence type="ECO:0000256" key="2">
    <source>
        <dbReference type="ARBA" id="ARBA00022729"/>
    </source>
</evidence>
<dbReference type="PANTHER" id="PTHR11069">
    <property type="entry name" value="GLUCOSYLCERAMIDASE"/>
    <property type="match status" value="1"/>
</dbReference>
<evidence type="ECO:0000256" key="4">
    <source>
        <dbReference type="RuleBase" id="RU361188"/>
    </source>
</evidence>
<dbReference type="GO" id="GO:0004348">
    <property type="term" value="F:glucosylceramidase activity"/>
    <property type="evidence" value="ECO:0007669"/>
    <property type="project" value="InterPro"/>
</dbReference>
<dbReference type="PRINTS" id="PR00843">
    <property type="entry name" value="GLHYDRLASE30"/>
</dbReference>
<dbReference type="InterPro" id="IPR017853">
    <property type="entry name" value="GH"/>
</dbReference>
<dbReference type="Pfam" id="PF17189">
    <property type="entry name" value="Glyco_hydro_30C"/>
    <property type="match status" value="1"/>
</dbReference>
<accession>A0A3N4NGL4</accession>